<reference evidence="2" key="2">
    <citation type="journal article" date="2009" name="Fungal Genet. Biol.">
        <title>The 2008 update of the Aspergillus nidulans genome annotation: a community effort.</title>
        <authorList>
            <person name="Wortman J.R."/>
            <person name="Gilsenan J.M."/>
            <person name="Joardar V."/>
            <person name="Deegan J."/>
            <person name="Clutterbuck J."/>
            <person name="Andersen M.R."/>
            <person name="Archer D."/>
            <person name="Bencina M."/>
            <person name="Braus G."/>
            <person name="Coutinho P."/>
            <person name="von Dohren H."/>
            <person name="Doonan J."/>
            <person name="Driessen A.J."/>
            <person name="Durek P."/>
            <person name="Espeso E."/>
            <person name="Fekete E."/>
            <person name="Flipphi M."/>
            <person name="Estrada C.G."/>
            <person name="Geysens S."/>
            <person name="Goldman G."/>
            <person name="de Groot P.W."/>
            <person name="Hansen K."/>
            <person name="Harris S.D."/>
            <person name="Heinekamp T."/>
            <person name="Helmstaedt K."/>
            <person name="Henrissat B."/>
            <person name="Hofmann G."/>
            <person name="Homan T."/>
            <person name="Horio T."/>
            <person name="Horiuchi H."/>
            <person name="James S."/>
            <person name="Jones M."/>
            <person name="Karaffa L."/>
            <person name="Karanyi Z."/>
            <person name="Kato M."/>
            <person name="Keller N."/>
            <person name="Kelly D.E."/>
            <person name="Kiel J.A."/>
            <person name="Kim J.M."/>
            <person name="van der Klei I.J."/>
            <person name="Klis F.M."/>
            <person name="Kovalchuk A."/>
            <person name="Krasevec N."/>
            <person name="Kubicek C.P."/>
            <person name="Liu B."/>
            <person name="Maccabe A."/>
            <person name="Meyer V."/>
            <person name="Mirabito P."/>
            <person name="Miskei M."/>
            <person name="Mos M."/>
            <person name="Mullins J."/>
            <person name="Nelson D.R."/>
            <person name="Nielsen J."/>
            <person name="Oakley B.R."/>
            <person name="Osmani S.A."/>
            <person name="Pakula T."/>
            <person name="Paszewski A."/>
            <person name="Paulsen I."/>
            <person name="Pilsyk S."/>
            <person name="Pocsi I."/>
            <person name="Punt P.J."/>
            <person name="Ram A.F."/>
            <person name="Ren Q."/>
            <person name="Robellet X."/>
            <person name="Robson G."/>
            <person name="Seiboth B."/>
            <person name="van Solingen P."/>
            <person name="Specht T."/>
            <person name="Sun J."/>
            <person name="Taheri-Talesh N."/>
            <person name="Takeshita N."/>
            <person name="Ussery D."/>
            <person name="vanKuyk P.A."/>
            <person name="Visser H."/>
            <person name="van de Vondervoort P.J."/>
            <person name="de Vries R.P."/>
            <person name="Walton J."/>
            <person name="Xiang X."/>
            <person name="Xiong Y."/>
            <person name="Zeng A.P."/>
            <person name="Brandt B.W."/>
            <person name="Cornell M.J."/>
            <person name="van den Hondel C.A."/>
            <person name="Visser J."/>
            <person name="Oliver S.G."/>
            <person name="Turner G."/>
        </authorList>
    </citation>
    <scope>GENOME REANNOTATION</scope>
    <source>
        <strain evidence="2">FGSC A4 / ATCC 38163 / CBS 112.46 / NRRL 194 / M139</strain>
    </source>
</reference>
<sequence length="16" mass="1659">MSCAGGLLSMRSNFGQ</sequence>
<dbReference type="AlphaFoldDB" id="C8VEW1"/>
<evidence type="ECO:0000313" key="2">
    <source>
        <dbReference type="Proteomes" id="UP000000560"/>
    </source>
</evidence>
<dbReference type="Proteomes" id="UP000000560">
    <property type="component" value="Chromosome V"/>
</dbReference>
<keyword evidence="2" id="KW-1185">Reference proteome</keyword>
<name>C8VEW1_EMENI</name>
<reference evidence="2" key="1">
    <citation type="journal article" date="2005" name="Nature">
        <title>Sequencing of Aspergillus nidulans and comparative analysis with A. fumigatus and A. oryzae.</title>
        <authorList>
            <person name="Galagan J.E."/>
            <person name="Calvo S.E."/>
            <person name="Cuomo C."/>
            <person name="Ma L.J."/>
            <person name="Wortman J.R."/>
            <person name="Batzoglou S."/>
            <person name="Lee S.I."/>
            <person name="Basturkmen M."/>
            <person name="Spevak C.C."/>
            <person name="Clutterbuck J."/>
            <person name="Kapitonov V."/>
            <person name="Jurka J."/>
            <person name="Scazzocchio C."/>
            <person name="Farman M."/>
            <person name="Butler J."/>
            <person name="Purcell S."/>
            <person name="Harris S."/>
            <person name="Braus G.H."/>
            <person name="Draht O."/>
            <person name="Busch S."/>
            <person name="D'Enfert C."/>
            <person name="Bouchier C."/>
            <person name="Goldman G.H."/>
            <person name="Bell-Pedersen D."/>
            <person name="Griffiths-Jones S."/>
            <person name="Doonan J.H."/>
            <person name="Yu J."/>
            <person name="Vienken K."/>
            <person name="Pain A."/>
            <person name="Freitag M."/>
            <person name="Selker E.U."/>
            <person name="Archer D.B."/>
            <person name="Penalva M.A."/>
            <person name="Oakley B.R."/>
            <person name="Momany M."/>
            <person name="Tanaka T."/>
            <person name="Kumagai T."/>
            <person name="Asai K."/>
            <person name="Machida M."/>
            <person name="Nierman W.C."/>
            <person name="Denning D.W."/>
            <person name="Caddick M."/>
            <person name="Hynes M."/>
            <person name="Paoletti M."/>
            <person name="Fischer R."/>
            <person name="Miller B."/>
            <person name="Dyer P."/>
            <person name="Sachs M.S."/>
            <person name="Osmani S.A."/>
            <person name="Birren B.W."/>
        </authorList>
    </citation>
    <scope>NUCLEOTIDE SEQUENCE [LARGE SCALE GENOMIC DNA]</scope>
    <source>
        <strain evidence="2">FGSC A4 / ATCC 38163 / CBS 112.46 / NRRL 194 / M139</strain>
    </source>
</reference>
<dbReference type="InParanoid" id="C8VEW1"/>
<accession>C8VEW1</accession>
<protein>
    <submittedName>
        <fullName evidence="1">Uncharacterized protein</fullName>
    </submittedName>
</protein>
<dbReference type="EMBL" id="BN001305">
    <property type="protein sequence ID" value="CBF80858.1"/>
    <property type="molecule type" value="Genomic_DNA"/>
</dbReference>
<gene>
    <name evidence="1" type="ORF">ANIA_11464</name>
</gene>
<organism evidence="1 2">
    <name type="scientific">Emericella nidulans (strain FGSC A4 / ATCC 38163 / CBS 112.46 / NRRL 194 / M139)</name>
    <name type="common">Aspergillus nidulans</name>
    <dbReference type="NCBI Taxonomy" id="227321"/>
    <lineage>
        <taxon>Eukaryota</taxon>
        <taxon>Fungi</taxon>
        <taxon>Dikarya</taxon>
        <taxon>Ascomycota</taxon>
        <taxon>Pezizomycotina</taxon>
        <taxon>Eurotiomycetes</taxon>
        <taxon>Eurotiomycetidae</taxon>
        <taxon>Eurotiales</taxon>
        <taxon>Aspergillaceae</taxon>
        <taxon>Aspergillus</taxon>
        <taxon>Aspergillus subgen. Nidulantes</taxon>
    </lineage>
</organism>
<proteinExistence type="predicted"/>
<evidence type="ECO:0000313" key="1">
    <source>
        <dbReference type="EMBL" id="CBF80858.1"/>
    </source>
</evidence>
<dbReference type="HOGENOM" id="CLU_3433168_0_0_1"/>